<evidence type="ECO:0000313" key="2">
    <source>
        <dbReference type="EMBL" id="TYQ03759.1"/>
    </source>
</evidence>
<protein>
    <submittedName>
        <fullName evidence="2">Uncharacterized protein</fullName>
    </submittedName>
</protein>
<dbReference type="AlphaFoldDB" id="A0A652YNR0"/>
<feature type="compositionally biased region" description="Gly residues" evidence="1">
    <location>
        <begin position="158"/>
        <end position="173"/>
    </location>
</feature>
<dbReference type="EMBL" id="VNIQ01000004">
    <property type="protein sequence ID" value="TYQ03759.1"/>
    <property type="molecule type" value="Genomic_DNA"/>
</dbReference>
<evidence type="ECO:0000256" key="1">
    <source>
        <dbReference type="SAM" id="MobiDB-lite"/>
    </source>
</evidence>
<accession>A0A652YNR0</accession>
<name>A0A652YNR0_NOCGL</name>
<comment type="caution">
    <text evidence="2">The sequence shown here is derived from an EMBL/GenBank/DDBJ whole genome shotgun (WGS) entry which is preliminary data.</text>
</comment>
<feature type="region of interest" description="Disordered" evidence="1">
    <location>
        <begin position="154"/>
        <end position="173"/>
    </location>
</feature>
<sequence length="173" mass="17318">MTVPGGVLGIDLPFNNLFGLAGVTAEVQAVGVPVFNDLITNMDISLPVRMKINNAFLGNNCYLGSETAPVNFHLTPTADSSPAFEVAPSGSLKVSPVKSATTDFAIPSASGCGPFGVLNPIVNWRAKAPATSGTSLNTVSTAYLFPGGIDGSDPLDDLGGGTGSLGSSGSSGS</sequence>
<reference evidence="2" key="1">
    <citation type="submission" date="2019-07" db="EMBL/GenBank/DDBJ databases">
        <title>Genomic Encyclopedia of Type Strains, Phase IV (KMG-IV): sequencing the most valuable type-strain genomes for metagenomic binning, comparative biology and taxonomic classification.</title>
        <authorList>
            <person name="Goeker M."/>
        </authorList>
    </citation>
    <scope>NUCLEOTIDE SEQUENCE</scope>
    <source>
        <strain evidence="2">DSM 44596</strain>
    </source>
</reference>
<gene>
    <name evidence="2" type="ORF">FNL38_104127</name>
</gene>
<organism evidence="2">
    <name type="scientific">Nocardia globerula</name>
    <dbReference type="NCBI Taxonomy" id="1818"/>
    <lineage>
        <taxon>Bacteria</taxon>
        <taxon>Bacillati</taxon>
        <taxon>Actinomycetota</taxon>
        <taxon>Actinomycetes</taxon>
        <taxon>Mycobacteriales</taxon>
        <taxon>Nocardiaceae</taxon>
        <taxon>Nocardia</taxon>
    </lineage>
</organism>
<proteinExistence type="predicted"/>